<dbReference type="EMBL" id="JAMQAW010000010">
    <property type="protein sequence ID" value="MCM2389034.1"/>
    <property type="molecule type" value="Genomic_DNA"/>
</dbReference>
<sequence>MDQQQTHHPGQSEAARIKCFRCGRAAHSEGTPLTWTYSMENGERRYFCDNCSRANIRAIEGRLDSASW</sequence>
<accession>A0ABT0ULY5</accession>
<protein>
    <recommendedName>
        <fullName evidence="3">Small CPxCG-related zinc finger protein</fullName>
    </recommendedName>
</protein>
<dbReference type="RefSeq" id="WP_250919781.1">
    <property type="nucleotide sequence ID" value="NZ_JAMQAW010000010.1"/>
</dbReference>
<proteinExistence type="predicted"/>
<gene>
    <name evidence="1" type="ORF">NBG84_12145</name>
</gene>
<keyword evidence="2" id="KW-1185">Reference proteome</keyword>
<comment type="caution">
    <text evidence="1">The sequence shown here is derived from an EMBL/GenBank/DDBJ whole genome shotgun (WGS) entry which is preliminary data.</text>
</comment>
<dbReference type="Proteomes" id="UP001431429">
    <property type="component" value="Unassembled WGS sequence"/>
</dbReference>
<evidence type="ECO:0000313" key="1">
    <source>
        <dbReference type="EMBL" id="MCM2389034.1"/>
    </source>
</evidence>
<evidence type="ECO:0008006" key="3">
    <source>
        <dbReference type="Google" id="ProtNLM"/>
    </source>
</evidence>
<evidence type="ECO:0000313" key="2">
    <source>
        <dbReference type="Proteomes" id="UP001431429"/>
    </source>
</evidence>
<organism evidence="1 2">
    <name type="scientific">Streptomyces albipurpureus</name>
    <dbReference type="NCBI Taxonomy" id="2897419"/>
    <lineage>
        <taxon>Bacteria</taxon>
        <taxon>Bacillati</taxon>
        <taxon>Actinomycetota</taxon>
        <taxon>Actinomycetes</taxon>
        <taxon>Kitasatosporales</taxon>
        <taxon>Streptomycetaceae</taxon>
        <taxon>Streptomyces</taxon>
    </lineage>
</organism>
<name>A0ABT0ULY5_9ACTN</name>
<reference evidence="1" key="1">
    <citation type="submission" date="2022-06" db="EMBL/GenBank/DDBJ databases">
        <title>Genome public.</title>
        <authorList>
            <person name="Sun Q."/>
        </authorList>
    </citation>
    <scope>NUCLEOTIDE SEQUENCE</scope>
    <source>
        <strain evidence="1">CWNU-1</strain>
    </source>
</reference>